<keyword evidence="6" id="KW-1133">Transmembrane helix</keyword>
<keyword evidence="6" id="KW-0472">Membrane</keyword>
<keyword evidence="7" id="KW-0732">Signal</keyword>
<evidence type="ECO:0000256" key="4">
    <source>
        <dbReference type="ARBA" id="ARBA00022777"/>
    </source>
</evidence>
<feature type="transmembrane region" description="Helical" evidence="6">
    <location>
        <begin position="284"/>
        <end position="304"/>
    </location>
</feature>
<evidence type="ECO:0000256" key="3">
    <source>
        <dbReference type="ARBA" id="ARBA00022679"/>
    </source>
</evidence>
<dbReference type="Pfam" id="PF07695">
    <property type="entry name" value="7TMR-DISM_7TM"/>
    <property type="match status" value="1"/>
</dbReference>
<feature type="chain" id="PRO_5012975227" description="histidine kinase" evidence="7">
    <location>
        <begin position="24"/>
        <end position="642"/>
    </location>
</feature>
<dbReference type="GO" id="GO:0000160">
    <property type="term" value="P:phosphorelay signal transduction system"/>
    <property type="evidence" value="ECO:0007669"/>
    <property type="project" value="UniProtKB-KW"/>
</dbReference>
<evidence type="ECO:0000256" key="2">
    <source>
        <dbReference type="ARBA" id="ARBA00012438"/>
    </source>
</evidence>
<evidence type="ECO:0000256" key="1">
    <source>
        <dbReference type="ARBA" id="ARBA00000085"/>
    </source>
</evidence>
<dbReference type="Gene3D" id="3.30.565.10">
    <property type="entry name" value="Histidine kinase-like ATPase, C-terminal domain"/>
    <property type="match status" value="1"/>
</dbReference>
<organism evidence="9 10">
    <name type="scientific">Parasphingorhabdus marina DSM 22363</name>
    <dbReference type="NCBI Taxonomy" id="1123272"/>
    <lineage>
        <taxon>Bacteria</taxon>
        <taxon>Pseudomonadati</taxon>
        <taxon>Pseudomonadota</taxon>
        <taxon>Alphaproteobacteria</taxon>
        <taxon>Sphingomonadales</taxon>
        <taxon>Sphingomonadaceae</taxon>
        <taxon>Parasphingorhabdus</taxon>
    </lineage>
</organism>
<feature type="transmembrane region" description="Helical" evidence="6">
    <location>
        <begin position="340"/>
        <end position="358"/>
    </location>
</feature>
<dbReference type="RefSeq" id="WP_074205859.1">
    <property type="nucleotide sequence ID" value="NZ_FSQW01000002.1"/>
</dbReference>
<dbReference type="EMBL" id="FSQW01000002">
    <property type="protein sequence ID" value="SIO09071.1"/>
    <property type="molecule type" value="Genomic_DNA"/>
</dbReference>
<evidence type="ECO:0000256" key="5">
    <source>
        <dbReference type="ARBA" id="ARBA00023012"/>
    </source>
</evidence>
<evidence type="ECO:0000313" key="9">
    <source>
        <dbReference type="EMBL" id="SIO09071.1"/>
    </source>
</evidence>
<feature type="transmembrane region" description="Helical" evidence="6">
    <location>
        <begin position="370"/>
        <end position="390"/>
    </location>
</feature>
<keyword evidence="6" id="KW-0812">Transmembrane</keyword>
<dbReference type="EC" id="2.7.13.3" evidence="2"/>
<gene>
    <name evidence="9" type="ORF">SAMN02745824_2912</name>
</gene>
<keyword evidence="3" id="KW-0808">Transferase</keyword>
<evidence type="ECO:0000256" key="7">
    <source>
        <dbReference type="SAM" id="SignalP"/>
    </source>
</evidence>
<dbReference type="Pfam" id="PF02518">
    <property type="entry name" value="HATPase_c"/>
    <property type="match status" value="1"/>
</dbReference>
<dbReference type="InterPro" id="IPR011623">
    <property type="entry name" value="7TMR_DISM_rcpt_extracell_dom1"/>
</dbReference>
<feature type="signal peptide" evidence="7">
    <location>
        <begin position="1"/>
        <end position="23"/>
    </location>
</feature>
<dbReference type="InterPro" id="IPR050482">
    <property type="entry name" value="Sensor_HK_TwoCompSys"/>
</dbReference>
<comment type="catalytic activity">
    <reaction evidence="1">
        <text>ATP + protein L-histidine = ADP + protein N-phospho-L-histidine.</text>
        <dbReference type="EC" id="2.7.13.3"/>
    </reaction>
</comment>
<proteinExistence type="predicted"/>
<keyword evidence="5" id="KW-0902">Two-component regulatory system</keyword>
<protein>
    <recommendedName>
        <fullName evidence="2">histidine kinase</fullName>
        <ecNumber evidence="2">2.7.13.3</ecNumber>
    </recommendedName>
</protein>
<evidence type="ECO:0000259" key="8">
    <source>
        <dbReference type="SMART" id="SM00387"/>
    </source>
</evidence>
<keyword evidence="10" id="KW-1185">Reference proteome</keyword>
<name>A0A1N6GNM5_9SPHN</name>
<feature type="transmembrane region" description="Helical" evidence="6">
    <location>
        <begin position="310"/>
        <end position="328"/>
    </location>
</feature>
<dbReference type="InterPro" id="IPR003594">
    <property type="entry name" value="HATPase_dom"/>
</dbReference>
<sequence>MIARLICLLVLICAATLGFAALAQTTPSGPAVIVEDHPEGPILRFSRAEISLSRSDAVPDSGWAARGLPALWLSDEARAQQDGDLSAWVRAEFDRSSLGNEAISVFTEDNRERLSVFVNGVNIFRNYSSDQKLMLGWNQPYLIPLPEALLKPGRNEIALRVESGNKHALGIGTISIGSQNAVGAIYQRQYFARIDAPKTLNWIMLLLSVFVFVMWLGRRQERELLWLSLTGILWFARNYHFFAETVPFDPVLFQQITYYSVYFAVACSLAFCAEFLKLRHRKQIIFAMFAIGLLLSVSRYVLTLTDRTDMASSVMTVVLFGTFLVLLLRHSIRTGSAESWMLLVLLSLAATTGIHDIGRIPNIDWWTGAGFHFQPFIGFFLFMVFMLSLARRFLSALSLVEETNVHLEKSVTEATDALAASQKAQREMEVDRALETERERLMREMHDGIGSSLVTALAVARKRNDPAPTIKTLQRAISDLKITVDSLAPVEGDVVTLLANIRHRMEQELTEAGIASIWKVEDCDPLEWMDASHSLHLLRLLQEALSNILQHAKATTITLACKPDSFERKAGLRISILDDGTGFEPGSRNGSKGLNFMYERAAILHGLLTIESENRGGTAVSLWLPQVPPSSDLERKLEKLDG</sequence>
<feature type="domain" description="Histidine kinase/HSP90-like ATPase" evidence="8">
    <location>
        <begin position="532"/>
        <end position="628"/>
    </location>
</feature>
<evidence type="ECO:0000256" key="6">
    <source>
        <dbReference type="SAM" id="Phobius"/>
    </source>
</evidence>
<dbReference type="PANTHER" id="PTHR24421:SF10">
    <property type="entry name" value="NITRATE_NITRITE SENSOR PROTEIN NARQ"/>
    <property type="match status" value="1"/>
</dbReference>
<dbReference type="STRING" id="1123272.SAMN02745824_2912"/>
<dbReference type="PANTHER" id="PTHR24421">
    <property type="entry name" value="NITRATE/NITRITE SENSOR PROTEIN NARX-RELATED"/>
    <property type="match status" value="1"/>
</dbReference>
<dbReference type="Proteomes" id="UP000185192">
    <property type="component" value="Unassembled WGS sequence"/>
</dbReference>
<dbReference type="GO" id="GO:0004673">
    <property type="term" value="F:protein histidine kinase activity"/>
    <property type="evidence" value="ECO:0007669"/>
    <property type="project" value="UniProtKB-EC"/>
</dbReference>
<dbReference type="InterPro" id="IPR036890">
    <property type="entry name" value="HATPase_C_sf"/>
</dbReference>
<feature type="transmembrane region" description="Helical" evidence="6">
    <location>
        <begin position="199"/>
        <end position="217"/>
    </location>
</feature>
<keyword evidence="4 9" id="KW-0418">Kinase</keyword>
<dbReference type="SUPFAM" id="SSF55874">
    <property type="entry name" value="ATPase domain of HSP90 chaperone/DNA topoisomerase II/histidine kinase"/>
    <property type="match status" value="1"/>
</dbReference>
<dbReference type="CDD" id="cd16917">
    <property type="entry name" value="HATPase_UhpB-NarQ-NarX-like"/>
    <property type="match status" value="1"/>
</dbReference>
<dbReference type="SMART" id="SM00387">
    <property type="entry name" value="HATPase_c"/>
    <property type="match status" value="1"/>
</dbReference>
<evidence type="ECO:0000313" key="10">
    <source>
        <dbReference type="Proteomes" id="UP000185192"/>
    </source>
</evidence>
<dbReference type="Gene3D" id="2.60.120.260">
    <property type="entry name" value="Galactose-binding domain-like"/>
    <property type="match status" value="1"/>
</dbReference>
<reference evidence="10" key="1">
    <citation type="submission" date="2016-11" db="EMBL/GenBank/DDBJ databases">
        <authorList>
            <person name="Varghese N."/>
            <person name="Submissions S."/>
        </authorList>
    </citation>
    <scope>NUCLEOTIDE SEQUENCE [LARGE SCALE GENOMIC DNA]</scope>
    <source>
        <strain evidence="10">DSM 22363</strain>
    </source>
</reference>
<dbReference type="OrthoDB" id="9797605at2"/>
<dbReference type="AlphaFoldDB" id="A0A1N6GNM5"/>
<feature type="transmembrane region" description="Helical" evidence="6">
    <location>
        <begin position="224"/>
        <end position="240"/>
    </location>
</feature>
<feature type="transmembrane region" description="Helical" evidence="6">
    <location>
        <begin position="252"/>
        <end position="272"/>
    </location>
</feature>
<accession>A0A1N6GNM5</accession>